<feature type="domain" description="Polymerase beta nucleotidyltransferase" evidence="1">
    <location>
        <begin position="14"/>
        <end position="108"/>
    </location>
</feature>
<evidence type="ECO:0000313" key="3">
    <source>
        <dbReference type="Proteomes" id="UP000184310"/>
    </source>
</evidence>
<protein>
    <recommendedName>
        <fullName evidence="1">Polymerase beta nucleotidyltransferase domain-containing protein</fullName>
    </recommendedName>
</protein>
<evidence type="ECO:0000313" key="2">
    <source>
        <dbReference type="EMBL" id="SHI35021.1"/>
    </source>
</evidence>
<dbReference type="Gene3D" id="1.20.120.330">
    <property type="entry name" value="Nucleotidyltransferases domain 2"/>
    <property type="match status" value="1"/>
</dbReference>
<reference evidence="2 3" key="1">
    <citation type="submission" date="2016-11" db="EMBL/GenBank/DDBJ databases">
        <authorList>
            <person name="Jaros S."/>
            <person name="Januszkiewicz K."/>
            <person name="Wedrychowicz H."/>
        </authorList>
    </citation>
    <scope>NUCLEOTIDE SEQUENCE [LARGE SCALE GENOMIC DNA]</scope>
    <source>
        <strain evidence="2 3">DSM 21758</strain>
    </source>
</reference>
<keyword evidence="3" id="KW-1185">Reference proteome</keyword>
<dbReference type="AlphaFoldDB" id="A0A1M6AF42"/>
<dbReference type="Gene3D" id="3.30.460.10">
    <property type="entry name" value="Beta Polymerase, domain 2"/>
    <property type="match status" value="1"/>
</dbReference>
<name>A0A1M6AF42_9CLOT</name>
<accession>A0A1M6AF42</accession>
<proteinExistence type="predicted"/>
<dbReference type="RefSeq" id="WP_072984142.1">
    <property type="nucleotide sequence ID" value="NZ_FQZB01000003.1"/>
</dbReference>
<evidence type="ECO:0000259" key="1">
    <source>
        <dbReference type="Pfam" id="PF18765"/>
    </source>
</evidence>
<dbReference type="STRING" id="1121302.SAMN02745163_00066"/>
<dbReference type="InterPro" id="IPR043519">
    <property type="entry name" value="NT_sf"/>
</dbReference>
<dbReference type="OrthoDB" id="2539715at2"/>
<gene>
    <name evidence="2" type="ORF">SAMN02745163_00066</name>
</gene>
<dbReference type="EMBL" id="FQZB01000003">
    <property type="protein sequence ID" value="SHI35021.1"/>
    <property type="molecule type" value="Genomic_DNA"/>
</dbReference>
<dbReference type="Proteomes" id="UP000184310">
    <property type="component" value="Unassembled WGS sequence"/>
</dbReference>
<dbReference type="SUPFAM" id="SSF81301">
    <property type="entry name" value="Nucleotidyltransferase"/>
    <property type="match status" value="1"/>
</dbReference>
<dbReference type="CDD" id="cd05403">
    <property type="entry name" value="NT_KNTase_like"/>
    <property type="match status" value="1"/>
</dbReference>
<dbReference type="InterPro" id="IPR041633">
    <property type="entry name" value="Polbeta"/>
</dbReference>
<organism evidence="2 3">
    <name type="scientific">Clostridium cavendishii DSM 21758</name>
    <dbReference type="NCBI Taxonomy" id="1121302"/>
    <lineage>
        <taxon>Bacteria</taxon>
        <taxon>Bacillati</taxon>
        <taxon>Bacillota</taxon>
        <taxon>Clostridia</taxon>
        <taxon>Eubacteriales</taxon>
        <taxon>Clostridiaceae</taxon>
        <taxon>Clostridium</taxon>
    </lineage>
</organism>
<sequence>MNSNIIKYQNAFNSLIQALKKNQSVLAVTVFGSMITGDLWDESDIDLFVIVNQDFKGIKNIYGEEKTVEVHIKMLSKEEFLNFHESNLSGDTLHRKFFSSKLIFSKDNKITDKFNTFKYYKDVDRERWNLVYLSALMKSISECKKYMHNGKVYSIYPLVLKAIDDYSRLYLNFNGYIVNKDCISMTTNLDDSFKEIVDSIFDNSINSVDTFKRIVEYLDNYIDMNITNCSNVLINYIKNKNIYISSRELIEDSFFRDFKIDMEGLLVELSRRGLLQKKGRDYLLDDGKKLINENVYKI</sequence>
<dbReference type="Pfam" id="PF18765">
    <property type="entry name" value="Polbeta"/>
    <property type="match status" value="1"/>
</dbReference>